<dbReference type="AlphaFoldDB" id="A0A1G4SEG7"/>
<dbReference type="RefSeq" id="WP_090648717.1">
    <property type="nucleotide sequence ID" value="NZ_CBCRYE010000002.1"/>
</dbReference>
<keyword evidence="3" id="KW-1185">Reference proteome</keyword>
<name>A0A1G4SEG7_9CAUL</name>
<feature type="coiled-coil region" evidence="1">
    <location>
        <begin position="8"/>
        <end position="35"/>
    </location>
</feature>
<dbReference type="EMBL" id="FMTS01000004">
    <property type="protein sequence ID" value="SCW67604.1"/>
    <property type="molecule type" value="Genomic_DNA"/>
</dbReference>
<keyword evidence="1" id="KW-0175">Coiled coil</keyword>
<dbReference type="STRING" id="260084.SAMN02927928_2626"/>
<evidence type="ECO:0000313" key="2">
    <source>
        <dbReference type="EMBL" id="SCW67604.1"/>
    </source>
</evidence>
<reference evidence="3" key="1">
    <citation type="submission" date="2016-10" db="EMBL/GenBank/DDBJ databases">
        <authorList>
            <person name="Varghese N."/>
            <person name="Submissions S."/>
        </authorList>
    </citation>
    <scope>NUCLEOTIDE SEQUENCE [LARGE SCALE GENOMIC DNA]</scope>
    <source>
        <strain evidence="3">CGMCC 1.3431</strain>
    </source>
</reference>
<evidence type="ECO:0000313" key="3">
    <source>
        <dbReference type="Proteomes" id="UP000199150"/>
    </source>
</evidence>
<dbReference type="Proteomes" id="UP000199150">
    <property type="component" value="Unassembled WGS sequence"/>
</dbReference>
<dbReference type="OrthoDB" id="6065005at2"/>
<accession>A0A1G4SEG7</accession>
<organism evidence="2 3">
    <name type="scientific">Asticcacaulis taihuensis</name>
    <dbReference type="NCBI Taxonomy" id="260084"/>
    <lineage>
        <taxon>Bacteria</taxon>
        <taxon>Pseudomonadati</taxon>
        <taxon>Pseudomonadota</taxon>
        <taxon>Alphaproteobacteria</taxon>
        <taxon>Caulobacterales</taxon>
        <taxon>Caulobacteraceae</taxon>
        <taxon>Asticcacaulis</taxon>
    </lineage>
</organism>
<gene>
    <name evidence="2" type="ORF">SAMN02927928_2626</name>
</gene>
<protein>
    <submittedName>
        <fullName evidence="2">Uncharacterized protein</fullName>
    </submittedName>
</protein>
<proteinExistence type="predicted"/>
<evidence type="ECO:0000256" key="1">
    <source>
        <dbReference type="SAM" id="Coils"/>
    </source>
</evidence>
<sequence length="99" mass="11208">MDLNAISLEQALIDVETANARVIDLTRRLTSLNLELVGLRSEVAFLRSRQTVDAQTSQADLEAEVFNLSLALQSERLHNQKVISELQSRLLRYEKAERA</sequence>